<keyword evidence="1" id="KW-1133">Transmembrane helix</keyword>
<feature type="transmembrane region" description="Helical" evidence="1">
    <location>
        <begin position="16"/>
        <end position="37"/>
    </location>
</feature>
<name>A0ABV6MG82_9ACTN</name>
<evidence type="ECO:0000313" key="3">
    <source>
        <dbReference type="Proteomes" id="UP001589867"/>
    </source>
</evidence>
<dbReference type="PANTHER" id="PTHR38468">
    <property type="entry name" value="SLL0939 PROTEIN"/>
    <property type="match status" value="1"/>
</dbReference>
<evidence type="ECO:0000313" key="2">
    <source>
        <dbReference type="EMBL" id="MFC0533596.1"/>
    </source>
</evidence>
<reference evidence="2 3" key="1">
    <citation type="submission" date="2024-09" db="EMBL/GenBank/DDBJ databases">
        <authorList>
            <person name="Sun Q."/>
            <person name="Mori K."/>
        </authorList>
    </citation>
    <scope>NUCLEOTIDE SEQUENCE [LARGE SCALE GENOMIC DNA]</scope>
    <source>
        <strain evidence="2 3">TBRC 3947</strain>
    </source>
</reference>
<proteinExistence type="predicted"/>
<dbReference type="PANTHER" id="PTHR38468:SF1">
    <property type="entry name" value="SLL0939 PROTEIN"/>
    <property type="match status" value="1"/>
</dbReference>
<evidence type="ECO:0000256" key="1">
    <source>
        <dbReference type="SAM" id="Phobius"/>
    </source>
</evidence>
<feature type="non-terminal residue" evidence="2">
    <location>
        <position position="152"/>
    </location>
</feature>
<organism evidence="2 3">
    <name type="scientific">Phytohabitans kaempferiae</name>
    <dbReference type="NCBI Taxonomy" id="1620943"/>
    <lineage>
        <taxon>Bacteria</taxon>
        <taxon>Bacillati</taxon>
        <taxon>Actinomycetota</taxon>
        <taxon>Actinomycetes</taxon>
        <taxon>Micromonosporales</taxon>
        <taxon>Micromonosporaceae</taxon>
    </lineage>
</organism>
<dbReference type="EMBL" id="JBHLUH010000085">
    <property type="protein sequence ID" value="MFC0533596.1"/>
    <property type="molecule type" value="Genomic_DNA"/>
</dbReference>
<feature type="transmembrane region" description="Helical" evidence="1">
    <location>
        <begin position="82"/>
        <end position="101"/>
    </location>
</feature>
<dbReference type="Pfam" id="PF07784">
    <property type="entry name" value="DUF1622"/>
    <property type="match status" value="1"/>
</dbReference>
<sequence length="152" mass="16506">MGFADLIERVARGFEVIGVAVLVVGLLWSVAVALRLWRSNGGRRAYRSMRELFGGALLLGLEVLVAADLIRTVAIKPTLEGVVVLGLIVLIRTFLSFSLQVEIDGVPPWRRALTSGATVMSRAAARARPAAEPPRRVMRGVIGWFSGRRRSG</sequence>
<dbReference type="RefSeq" id="WP_377261398.1">
    <property type="nucleotide sequence ID" value="NZ_JBHLUH010000085.1"/>
</dbReference>
<dbReference type="Proteomes" id="UP001589867">
    <property type="component" value="Unassembled WGS sequence"/>
</dbReference>
<accession>A0ABV6MG82</accession>
<dbReference type="InterPro" id="IPR012427">
    <property type="entry name" value="DUF1622"/>
</dbReference>
<keyword evidence="1" id="KW-0812">Transmembrane</keyword>
<keyword evidence="1" id="KW-0472">Membrane</keyword>
<keyword evidence="3" id="KW-1185">Reference proteome</keyword>
<gene>
    <name evidence="2" type="ORF">ACFFIA_38920</name>
</gene>
<feature type="transmembrane region" description="Helical" evidence="1">
    <location>
        <begin position="49"/>
        <end position="70"/>
    </location>
</feature>
<protein>
    <submittedName>
        <fullName evidence="2">DUF1622 domain-containing protein</fullName>
    </submittedName>
</protein>
<comment type="caution">
    <text evidence="2">The sequence shown here is derived from an EMBL/GenBank/DDBJ whole genome shotgun (WGS) entry which is preliminary data.</text>
</comment>